<sequence>MKILVLSDSHGAVSPMEQAVEQTSPDLILHLGDCWRDGERLHDRFPSIPLEQVPGNCDFRPTEPAERLLELRGKRILLCHGHTYGVKQSLVTAGFAAEEQQLDLFLFGHTHRPLVDRRGRTLFLNPGSIGAPTRPSYGVVTIQDGQLDGRTWWLA</sequence>
<dbReference type="AlphaFoldDB" id="A0A4D7AR90"/>
<evidence type="ECO:0000313" key="4">
    <source>
        <dbReference type="EMBL" id="QCI60221.1"/>
    </source>
</evidence>
<dbReference type="NCBIfam" id="TIGR00040">
    <property type="entry name" value="yfcE"/>
    <property type="match status" value="1"/>
</dbReference>
<dbReference type="RefSeq" id="WP_025543495.1">
    <property type="nucleotide sequence ID" value="NZ_CP034413.3"/>
</dbReference>
<keyword evidence="5" id="KW-1185">Reference proteome</keyword>
<dbReference type="Pfam" id="PF12850">
    <property type="entry name" value="Metallophos_2"/>
    <property type="match status" value="1"/>
</dbReference>
<dbReference type="Proteomes" id="UP000298642">
    <property type="component" value="Chromosome"/>
</dbReference>
<comment type="similarity">
    <text evidence="1 2">Belongs to the metallophosphoesterase superfamily. YfcE family.</text>
</comment>
<protein>
    <recommendedName>
        <fullName evidence="2">Phosphoesterase</fullName>
        <ecNumber evidence="2">3.1.4.-</ecNumber>
    </recommendedName>
</protein>
<organism evidence="4 5">
    <name type="scientific">Dysosmobacter welbionis</name>
    <dbReference type="NCBI Taxonomy" id="2093857"/>
    <lineage>
        <taxon>Bacteria</taxon>
        <taxon>Bacillati</taxon>
        <taxon>Bacillota</taxon>
        <taxon>Clostridia</taxon>
        <taxon>Eubacteriales</taxon>
        <taxon>Oscillospiraceae</taxon>
        <taxon>Dysosmobacter</taxon>
    </lineage>
</organism>
<comment type="cofactor">
    <cofactor evidence="2">
        <name>a divalent metal cation</name>
        <dbReference type="ChEBI" id="CHEBI:60240"/>
    </cofactor>
</comment>
<dbReference type="EC" id="3.1.4.-" evidence="2"/>
<evidence type="ECO:0000256" key="1">
    <source>
        <dbReference type="ARBA" id="ARBA00008950"/>
    </source>
</evidence>
<reference evidence="5" key="1">
    <citation type="submission" date="2018-12" db="EMBL/GenBank/DDBJ databases">
        <title>Dusodibacter welbiota gen. nov., sp. nov., isolated from human faeces and emended description of the Oscillibacter genus.</title>
        <authorList>
            <person name="Le Roy T."/>
            <person name="Van der Smissen P."/>
            <person name="Delzenne N."/>
            <person name="Muccioli G."/>
            <person name="Collet J.F."/>
            <person name="Cani P.D."/>
        </authorList>
    </citation>
    <scope>NUCLEOTIDE SEQUENCE [LARGE SCALE GENOMIC DNA]</scope>
    <source>
        <strain evidence="5">J115</strain>
    </source>
</reference>
<feature type="domain" description="Calcineurin-like phosphoesterase" evidence="3">
    <location>
        <begin position="1"/>
        <end position="144"/>
    </location>
</feature>
<dbReference type="EMBL" id="CP034413">
    <property type="protein sequence ID" value="QCI60221.1"/>
    <property type="molecule type" value="Genomic_DNA"/>
</dbReference>
<dbReference type="GO" id="GO:0046872">
    <property type="term" value="F:metal ion binding"/>
    <property type="evidence" value="ECO:0007669"/>
    <property type="project" value="UniProtKB-KW"/>
</dbReference>
<dbReference type="GeneID" id="89521748"/>
<proteinExistence type="inferred from homology"/>
<evidence type="ECO:0000259" key="3">
    <source>
        <dbReference type="Pfam" id="PF12850"/>
    </source>
</evidence>
<dbReference type="Gene3D" id="3.60.21.10">
    <property type="match status" value="1"/>
</dbReference>
<name>A0A4D7AR90_9FIRM</name>
<evidence type="ECO:0000313" key="5">
    <source>
        <dbReference type="Proteomes" id="UP000298642"/>
    </source>
</evidence>
<dbReference type="PANTHER" id="PTHR11124">
    <property type="entry name" value="VACUOLAR SORTING PROTEIN VPS29"/>
    <property type="match status" value="1"/>
</dbReference>
<dbReference type="GO" id="GO:0016787">
    <property type="term" value="F:hydrolase activity"/>
    <property type="evidence" value="ECO:0007669"/>
    <property type="project" value="UniProtKB-UniRule"/>
</dbReference>
<dbReference type="KEGG" id="obj:EIO64_14185"/>
<gene>
    <name evidence="4" type="ORF">EIO64_14185</name>
</gene>
<dbReference type="InterPro" id="IPR024654">
    <property type="entry name" value="Calcineurin-like_PHP_lpxH"/>
</dbReference>
<dbReference type="SUPFAM" id="SSF56300">
    <property type="entry name" value="Metallo-dependent phosphatases"/>
    <property type="match status" value="1"/>
</dbReference>
<dbReference type="InterPro" id="IPR029052">
    <property type="entry name" value="Metallo-depent_PP-like"/>
</dbReference>
<accession>A0A4D7AR90</accession>
<evidence type="ECO:0000256" key="2">
    <source>
        <dbReference type="RuleBase" id="RU362039"/>
    </source>
</evidence>
<keyword evidence="2" id="KW-0479">Metal-binding</keyword>
<dbReference type="InterPro" id="IPR000979">
    <property type="entry name" value="Phosphodiesterase_MJ0936/Vps29"/>
</dbReference>